<keyword evidence="2" id="KW-1185">Reference proteome</keyword>
<reference evidence="1 2" key="1">
    <citation type="submission" date="2012-09" db="EMBL/GenBank/DDBJ databases">
        <title>The Genome Sequence of Sphingobium yanoikuyae ATCC 51230.</title>
        <authorList>
            <consortium name="The Broad Institute Genome Sequencing Platform"/>
            <person name="Earl A."/>
            <person name="Ward D."/>
            <person name="Feldgarden M."/>
            <person name="Gevers D."/>
            <person name="Huys G."/>
            <person name="Walker B."/>
            <person name="Young S.K."/>
            <person name="Zeng Q."/>
            <person name="Gargeya S."/>
            <person name="Fitzgerald M."/>
            <person name="Haas B."/>
            <person name="Abouelleil A."/>
            <person name="Alvarado L."/>
            <person name="Arachchi H.M."/>
            <person name="Berlin A.M."/>
            <person name="Chapman S.B."/>
            <person name="Goldberg J."/>
            <person name="Griggs A."/>
            <person name="Gujja S."/>
            <person name="Hansen M."/>
            <person name="Howarth C."/>
            <person name="Imamovic A."/>
            <person name="Larimer J."/>
            <person name="McCowen C."/>
            <person name="Montmayeur A."/>
            <person name="Murphy C."/>
            <person name="Neiman D."/>
            <person name="Pearson M."/>
            <person name="Priest M."/>
            <person name="Roberts A."/>
            <person name="Saif S."/>
            <person name="Shea T."/>
            <person name="Sisk P."/>
            <person name="Sykes S."/>
            <person name="Wortman J."/>
            <person name="Nusbaum C."/>
            <person name="Birren B."/>
        </authorList>
    </citation>
    <scope>NUCLEOTIDE SEQUENCE [LARGE SCALE GENOMIC DNA]</scope>
    <source>
        <strain evidence="1 2">ATCC 51230</strain>
    </source>
</reference>
<organism evidence="1 2">
    <name type="scientific">Sphingobium yanoikuyae ATCC 51230</name>
    <dbReference type="NCBI Taxonomy" id="883163"/>
    <lineage>
        <taxon>Bacteria</taxon>
        <taxon>Pseudomonadati</taxon>
        <taxon>Pseudomonadota</taxon>
        <taxon>Alphaproteobacteria</taxon>
        <taxon>Sphingomonadales</taxon>
        <taxon>Sphingomonadaceae</taxon>
        <taxon>Sphingobium</taxon>
    </lineage>
</organism>
<name>K9D9V3_SPHYA</name>
<dbReference type="HOGENOM" id="CLU_1524206_0_0_5"/>
<evidence type="ECO:0000313" key="1">
    <source>
        <dbReference type="EMBL" id="EKU74295.1"/>
    </source>
</evidence>
<sequence>MTFTADRGFTGDGATGYLNLGEAHGAAGQFAWRDSCSAGAWCNLAGGTAGLIAHLGQAAGTYRTSIFAHSAGNDSFRLADSTGDTLRAGTSRTGHRSIARSGPTSKLGFYAGAQVAAVTTASTGLSSLPMVGLRSNTSFAPDRLAALWSGDGAIVGAKAAAIHDRLNTFLTAIGAA</sequence>
<evidence type="ECO:0000313" key="2">
    <source>
        <dbReference type="Proteomes" id="UP000009887"/>
    </source>
</evidence>
<protein>
    <submittedName>
        <fullName evidence="1">Uncharacterized protein</fullName>
    </submittedName>
</protein>
<dbReference type="EMBL" id="AGZU01000008">
    <property type="protein sequence ID" value="EKU74295.1"/>
    <property type="molecule type" value="Genomic_DNA"/>
</dbReference>
<dbReference type="Proteomes" id="UP000009887">
    <property type="component" value="Unassembled WGS sequence"/>
</dbReference>
<gene>
    <name evidence="1" type="ORF">HMPREF9718_01823</name>
</gene>
<comment type="caution">
    <text evidence="1">The sequence shown here is derived from an EMBL/GenBank/DDBJ whole genome shotgun (WGS) entry which is preliminary data.</text>
</comment>
<dbReference type="PATRIC" id="fig|883163.3.peg.1868"/>
<proteinExistence type="predicted"/>
<dbReference type="AlphaFoldDB" id="K9D9V3"/>
<accession>K9D9V3</accession>